<name>A0A0L0D9Q1_THETB</name>
<dbReference type="Proteomes" id="UP000054408">
    <property type="component" value="Unassembled WGS sequence"/>
</dbReference>
<accession>A0A0L0D9Q1</accession>
<keyword evidence="7" id="KW-1185">Reference proteome</keyword>
<evidence type="ECO:0000259" key="4">
    <source>
        <dbReference type="Pfam" id="PF24516"/>
    </source>
</evidence>
<evidence type="ECO:0000313" key="7">
    <source>
        <dbReference type="Proteomes" id="UP000054408"/>
    </source>
</evidence>
<dbReference type="InterPro" id="IPR055404">
    <property type="entry name" value="ARM_KNTC1_2nd"/>
</dbReference>
<dbReference type="GO" id="GO:0007094">
    <property type="term" value="P:mitotic spindle assembly checkpoint signaling"/>
    <property type="evidence" value="ECO:0007669"/>
    <property type="project" value="TreeGrafter"/>
</dbReference>
<feature type="region of interest" description="Disordered" evidence="1">
    <location>
        <begin position="1228"/>
        <end position="1259"/>
    </location>
</feature>
<dbReference type="PANTHER" id="PTHR15688:SF1">
    <property type="entry name" value="KINETOCHORE-ASSOCIATED PROTEIN 1"/>
    <property type="match status" value="1"/>
</dbReference>
<dbReference type="GO" id="GO:0031267">
    <property type="term" value="F:small GTPase binding"/>
    <property type="evidence" value="ECO:0007669"/>
    <property type="project" value="TreeGrafter"/>
</dbReference>
<dbReference type="GO" id="GO:1990423">
    <property type="term" value="C:RZZ complex"/>
    <property type="evidence" value="ECO:0007669"/>
    <property type="project" value="TreeGrafter"/>
</dbReference>
<evidence type="ECO:0000313" key="6">
    <source>
        <dbReference type="EMBL" id="KNC48028.1"/>
    </source>
</evidence>
<dbReference type="Pfam" id="PF24515">
    <property type="entry name" value="ARM_KNTC1_3rd"/>
    <property type="match status" value="1"/>
</dbReference>
<dbReference type="STRING" id="461836.A0A0L0D9Q1"/>
<sequence>MLAAGVDGANVELTETLTPTPSFLVEHVATLTCDGKHGAGAAHVAAGGGYVAAAVDATVLVVDGDGEAATVALDAAVAGLAVAGSATSDAGLLAVITVDGTVVFLSLPALELLAEHPGAVAASSDGAPVEVPAIAWLADGARWHLAAVTSHGPGVVLSNVSIENFDLSALRLQAFDASTRLHQVAGAAFVPSVVEFSPYTLAVAGMPLDGGCGDSIVLWAIGGPEEKLVAVDGLSLPGGRIPRSMAASTCGRVVAIEDEAGAVHYVDAEMLVAVALPQEVSGGVSGAGVAALAFAPVPAFLSASTESVCVMSPASLADVDGGDENLTFDVALTAGLIPLSTATARDAVYVAACSADRLVVSIHAVREGVPRFRLNTLLLASAYAEAEAFAAEHGLDGDLVRQAQIEAACVQVKAALAAAGGDEAARQVASEAFVAAVAPLLQAAANVSHAVSFCVHGAFDSADATLALLNIGYELAKSADDESLITLVTDALARLASFEIIASSEAGSSSGWFSGKQWQRFRSAPALGIVRMLVAESKMAAAILVWSRHYAHATTSSDVLTLINQIPEDVGVDEYLEWLQAHLFVRISPSDRPALEAWVEQRARSVELREERPHGALKLASSLASFIKAAAANESTAFGWTPGSQVAGFMSQLYNVRQAASTGLTRLVAQLADMVRLFDEHDLGISLRDYAAETPSSIAVLMIERVVPDALPAELATHVRPYLLAHGLDADQELVNYLVAWLDAAALAGNAALATEDAELRALALLNGVVSTSAKMQATLEFFRRIPIPWSADIEALMSSTASWEGDGAAELAEQVRLLRLKAMFLRYGLREVNLSDAAKAKDYLFHILTRLECETAMADGLLVVEAYSSLKAHDAYIFHLQALLASGKVVHLARAGELFASLPLALQLSVGQELVLWIQARYEALRIGGEAPGSLLKLVAALRALLEVCVAAEAKVRAAALTAPSASESAAAVPARRTRTRRVRGAGLLRRNASNASNDKSGSSSTVAQPFVYLDVVTELSGAVAQEALLAEFGVALPLATLNDSDAAREALAMYVASMRQSSADGGDASKKGATSINKTRLYRMVELLGLARSDLEGVLAHEAAVLGDPVRATALCKELLLRNRGARAAETLTSVADTLLHHTVGSKVVASAPSRARNLVQTSLSVCADDDVLALLDKFRAAEQVAEVVDQARSVEACAPEEEVTNLVRGAYPSHYHEGGLELELERRSSKGKGKEDDEHDENEAGAEAGAVAGERLTPGGAKKQLATMLKQNGWVQSALKVQLELARTRSGSPGESEIVGLHSALLDKVLGSRRLDRELAVSYMCALPYQTGHTTFQMAASRVNADYGRLGVLASIGQDVAYLWKQHAFEGSCEKLRANARWWAQLALLDIPFDAKSFNCGPSARYQASLVPQLLRKTGHDIETVLEFTETYAISDQAALEHYITVLLVGDDSASSSSGGSGDGGKVGPYSLLYQEQVARVVGEMQPDGLLETLNSRVLPFVSEYDYDRIRFVYELIDKLVGSEEEARAMVEVVKGLQRYAKVPTDEVLVAPLKERVAAGEARALGSLRVVPQSVLEEWELTRLPFFTLIENPLLVLKPQLNPATVRKLIPLARHLEVSEDALAIELIENVMSALAPAAAAVSEVDDEIGGENADPNERRAGASPSKASKETGKRNSGDARSAATASSGEYHYLVPAAPGTSTGGGRSIRKTMVVTFEALRVYLNKISETARAIEVGEWVASQFPLGKDRLKAYEFCCTLAAKFRRETRSSSEAVALVERLKRAEKETDVALLLVDNQLTAFLDYVSQPEELVCQLYFQLGAAEFLRESRGLSNANLHYVADNIAGKFKGEVDEERTREQLVQLWLSEDDPSTYEPREEPLPAALVASRAFLRSHGFGPEWEVLMRIAFILQYEEDVAKKLGWLLNYAFQDKSLKISSLSRAKALQLVFALAPAELIERAYPGSSKELASKLESFLYLSEFERVRFPYTMAELSTENKEGLPETLELAVKLAIDHEVVDGGLWIQFLERALARRATPLLLRSLEFVAAQPVLASLPIMSEVWQFLVDAAEAADEAVASPRELLAWLRRCPFLVSLDLSGLVASLAGRGEVGLALAAAKLVPSPAAREALIAAQLAGQSHAARLALLKSVDDALVVDAVVTSVVAEANYTGIYDEGVPASALQAIVAGAVAQGDVLPLVRATLEAKHAVEARQIVAFFCEQQPEAEGAKAVASDDGDALENFLMAVGNESDFDLLLAVGE</sequence>
<dbReference type="GeneID" id="25563813"/>
<evidence type="ECO:0000259" key="2">
    <source>
        <dbReference type="Pfam" id="PF10493"/>
    </source>
</evidence>
<organism evidence="6 7">
    <name type="scientific">Thecamonas trahens ATCC 50062</name>
    <dbReference type="NCBI Taxonomy" id="461836"/>
    <lineage>
        <taxon>Eukaryota</taxon>
        <taxon>Apusozoa</taxon>
        <taxon>Apusomonadida</taxon>
        <taxon>Apusomonadidae</taxon>
        <taxon>Thecamonas</taxon>
    </lineage>
</organism>
<reference evidence="6 7" key="1">
    <citation type="submission" date="2010-05" db="EMBL/GenBank/DDBJ databases">
        <title>The Genome Sequence of Thecamonas trahens ATCC 50062.</title>
        <authorList>
            <consortium name="The Broad Institute Genome Sequencing Platform"/>
            <person name="Russ C."/>
            <person name="Cuomo C."/>
            <person name="Shea T."/>
            <person name="Young S.K."/>
            <person name="Zeng Q."/>
            <person name="Koehrsen M."/>
            <person name="Haas B."/>
            <person name="Borodovsky M."/>
            <person name="Guigo R."/>
            <person name="Alvarado L."/>
            <person name="Berlin A."/>
            <person name="Bochicchio J."/>
            <person name="Borenstein D."/>
            <person name="Chapman S."/>
            <person name="Chen Z."/>
            <person name="Freedman E."/>
            <person name="Gellesch M."/>
            <person name="Goldberg J."/>
            <person name="Griggs A."/>
            <person name="Gujja S."/>
            <person name="Heilman E."/>
            <person name="Heiman D."/>
            <person name="Hepburn T."/>
            <person name="Howarth C."/>
            <person name="Jen D."/>
            <person name="Larson L."/>
            <person name="Mehta T."/>
            <person name="Park D."/>
            <person name="Pearson M."/>
            <person name="Roberts A."/>
            <person name="Saif S."/>
            <person name="Shenoy N."/>
            <person name="Sisk P."/>
            <person name="Stolte C."/>
            <person name="Sykes S."/>
            <person name="Thomson T."/>
            <person name="Walk T."/>
            <person name="White J."/>
            <person name="Yandava C."/>
            <person name="Burger G."/>
            <person name="Gray M.W."/>
            <person name="Holland P.W.H."/>
            <person name="King N."/>
            <person name="Lang F.B.F."/>
            <person name="Roger A.J."/>
            <person name="Ruiz-Trillo I."/>
            <person name="Lander E."/>
            <person name="Nusbaum C."/>
        </authorList>
    </citation>
    <scope>NUCLEOTIDE SEQUENCE [LARGE SCALE GENOMIC DNA]</scope>
    <source>
        <strain evidence="6 7">ATCC 50062</strain>
    </source>
</reference>
<evidence type="ECO:0000259" key="5">
    <source>
        <dbReference type="Pfam" id="PF24520"/>
    </source>
</evidence>
<dbReference type="EMBL" id="GL349449">
    <property type="protein sequence ID" value="KNC48028.1"/>
    <property type="molecule type" value="Genomic_DNA"/>
</dbReference>
<feature type="domain" description="RZZ complex subunit KNTC1/ROD C-terminal" evidence="2">
    <location>
        <begin position="1713"/>
        <end position="2137"/>
    </location>
</feature>
<dbReference type="Pfam" id="PF24520">
    <property type="entry name" value="ARM_KNTC1_1st"/>
    <property type="match status" value="1"/>
</dbReference>
<dbReference type="InterPro" id="IPR019527">
    <property type="entry name" value="RZZ-complex_KNTC1/ROD_C"/>
</dbReference>
<dbReference type="OrthoDB" id="343783at2759"/>
<dbReference type="eggNOG" id="KOG4256">
    <property type="taxonomic scope" value="Eukaryota"/>
</dbReference>
<gene>
    <name evidence="6" type="ORF">AMSG_04261</name>
</gene>
<evidence type="ECO:0000259" key="3">
    <source>
        <dbReference type="Pfam" id="PF24515"/>
    </source>
</evidence>
<dbReference type="InterPro" id="IPR015943">
    <property type="entry name" value="WD40/YVTN_repeat-like_dom_sf"/>
</dbReference>
<proteinExistence type="predicted"/>
<dbReference type="Gene3D" id="2.130.10.10">
    <property type="entry name" value="YVTN repeat-like/Quinoprotein amine dehydrogenase"/>
    <property type="match status" value="1"/>
</dbReference>
<protein>
    <submittedName>
        <fullName evidence="6">Uncharacterized protein</fullName>
    </submittedName>
</protein>
<dbReference type="GO" id="GO:0000070">
    <property type="term" value="P:mitotic sister chromatid segregation"/>
    <property type="evidence" value="ECO:0007669"/>
    <property type="project" value="TreeGrafter"/>
</dbReference>
<dbReference type="RefSeq" id="XP_013759043.1">
    <property type="nucleotide sequence ID" value="XM_013903589.1"/>
</dbReference>
<feature type="domain" description="KNTC1 third ARM-repeats" evidence="3">
    <location>
        <begin position="1306"/>
        <end position="1517"/>
    </location>
</feature>
<dbReference type="InterPro" id="IPR011044">
    <property type="entry name" value="Quino_amine_DH_bsu"/>
</dbReference>
<dbReference type="PANTHER" id="PTHR15688">
    <property type="entry name" value="KINETOCHORE-ASSOCIATED PROTEIN 1"/>
    <property type="match status" value="1"/>
</dbReference>
<feature type="compositionally biased region" description="Low complexity" evidence="1">
    <location>
        <begin position="1248"/>
        <end position="1257"/>
    </location>
</feature>
<dbReference type="GO" id="GO:0005737">
    <property type="term" value="C:cytoplasm"/>
    <property type="evidence" value="ECO:0007669"/>
    <property type="project" value="TreeGrafter"/>
</dbReference>
<dbReference type="GO" id="GO:1903394">
    <property type="term" value="P:protein localization to kinetochore involved in kinetochore assembly"/>
    <property type="evidence" value="ECO:0007669"/>
    <property type="project" value="TreeGrafter"/>
</dbReference>
<dbReference type="GO" id="GO:0005828">
    <property type="term" value="C:kinetochore microtubule"/>
    <property type="evidence" value="ECO:0007669"/>
    <property type="project" value="TreeGrafter"/>
</dbReference>
<dbReference type="Pfam" id="PF10493">
    <property type="entry name" value="Rod_C"/>
    <property type="match status" value="1"/>
</dbReference>
<dbReference type="InterPro" id="IPR055405">
    <property type="entry name" value="ARM_KNTC1_3rd"/>
</dbReference>
<feature type="region of interest" description="Disordered" evidence="1">
    <location>
        <begin position="1649"/>
        <end position="1685"/>
    </location>
</feature>
<evidence type="ECO:0000256" key="1">
    <source>
        <dbReference type="SAM" id="MobiDB-lite"/>
    </source>
</evidence>
<dbReference type="OMA" id="VLEFTRH"/>
<feature type="domain" description="KNTC1 second ARM-repeats" evidence="4">
    <location>
        <begin position="734"/>
        <end position="890"/>
    </location>
</feature>
<dbReference type="InterPro" id="IPR055403">
    <property type="entry name" value="ARM_KNTC1_1st"/>
</dbReference>
<dbReference type="Pfam" id="PF24516">
    <property type="entry name" value="ARM_KNTC1_2nd"/>
    <property type="match status" value="1"/>
</dbReference>
<feature type="domain" description="KNTC1 first ARM-repeats" evidence="5">
    <location>
        <begin position="377"/>
        <end position="616"/>
    </location>
</feature>
<dbReference type="SUPFAM" id="SSF50969">
    <property type="entry name" value="YVTN repeat-like/Quinoprotein amine dehydrogenase"/>
    <property type="match status" value="1"/>
</dbReference>
<feature type="compositionally biased region" description="Basic and acidic residues" evidence="1">
    <location>
        <begin position="1671"/>
        <end position="1681"/>
    </location>
</feature>
<dbReference type="InterPro" id="IPR052802">
    <property type="entry name" value="KNTC1"/>
</dbReference>
<feature type="compositionally biased region" description="Basic and acidic residues" evidence="1">
    <location>
        <begin position="1228"/>
        <end position="1239"/>
    </location>
</feature>